<dbReference type="Pfam" id="PF08281">
    <property type="entry name" value="Sigma70_r4_2"/>
    <property type="match status" value="1"/>
</dbReference>
<evidence type="ECO:0000256" key="4">
    <source>
        <dbReference type="ARBA" id="ARBA00023125"/>
    </source>
</evidence>
<dbReference type="InterPro" id="IPR039425">
    <property type="entry name" value="RNA_pol_sigma-70-like"/>
</dbReference>
<dbReference type="GO" id="GO:0016987">
    <property type="term" value="F:sigma factor activity"/>
    <property type="evidence" value="ECO:0007669"/>
    <property type="project" value="UniProtKB-KW"/>
</dbReference>
<dbReference type="InterPro" id="IPR036388">
    <property type="entry name" value="WH-like_DNA-bd_sf"/>
</dbReference>
<feature type="domain" description="RNA polymerase sigma factor 70 region 4 type 2" evidence="7">
    <location>
        <begin position="125"/>
        <end position="176"/>
    </location>
</feature>
<comment type="similarity">
    <text evidence="1">Belongs to the sigma-70 factor family. ECF subfamily.</text>
</comment>
<keyword evidence="4" id="KW-0238">DNA-binding</keyword>
<protein>
    <submittedName>
        <fullName evidence="8">RNA polymerase subunit sigma-24</fullName>
    </submittedName>
</protein>
<dbReference type="InterPro" id="IPR013325">
    <property type="entry name" value="RNA_pol_sigma_r2"/>
</dbReference>
<dbReference type="InterPro" id="IPR007627">
    <property type="entry name" value="RNA_pol_sigma70_r2"/>
</dbReference>
<dbReference type="GO" id="GO:0003677">
    <property type="term" value="F:DNA binding"/>
    <property type="evidence" value="ECO:0007669"/>
    <property type="project" value="UniProtKB-KW"/>
</dbReference>
<evidence type="ECO:0000313" key="8">
    <source>
        <dbReference type="EMBL" id="KPL90092.1"/>
    </source>
</evidence>
<dbReference type="STRING" id="70996.SE18_07690"/>
<evidence type="ECO:0000259" key="7">
    <source>
        <dbReference type="Pfam" id="PF08281"/>
    </source>
</evidence>
<dbReference type="EMBL" id="LGKP01000013">
    <property type="protein sequence ID" value="KPL90092.1"/>
    <property type="molecule type" value="Genomic_DNA"/>
</dbReference>
<evidence type="ECO:0000256" key="2">
    <source>
        <dbReference type="ARBA" id="ARBA00023015"/>
    </source>
</evidence>
<gene>
    <name evidence="8" type="ORF">SE18_07690</name>
</gene>
<organism evidence="8 9">
    <name type="scientific">Herpetosiphon geysericola</name>
    <dbReference type="NCBI Taxonomy" id="70996"/>
    <lineage>
        <taxon>Bacteria</taxon>
        <taxon>Bacillati</taxon>
        <taxon>Chloroflexota</taxon>
        <taxon>Chloroflexia</taxon>
        <taxon>Herpetosiphonales</taxon>
        <taxon>Herpetosiphonaceae</taxon>
        <taxon>Herpetosiphon</taxon>
    </lineage>
</organism>
<evidence type="ECO:0000259" key="6">
    <source>
        <dbReference type="Pfam" id="PF04542"/>
    </source>
</evidence>
<dbReference type="GO" id="GO:0006352">
    <property type="term" value="P:DNA-templated transcription initiation"/>
    <property type="evidence" value="ECO:0007669"/>
    <property type="project" value="InterPro"/>
</dbReference>
<proteinExistence type="inferred from homology"/>
<dbReference type="PANTHER" id="PTHR43133:SF8">
    <property type="entry name" value="RNA POLYMERASE SIGMA FACTOR HI_1459-RELATED"/>
    <property type="match status" value="1"/>
</dbReference>
<dbReference type="OrthoDB" id="9782703at2"/>
<dbReference type="Proteomes" id="UP000050277">
    <property type="component" value="Unassembled WGS sequence"/>
</dbReference>
<keyword evidence="9" id="KW-1185">Reference proteome</keyword>
<dbReference type="RefSeq" id="WP_054533854.1">
    <property type="nucleotide sequence ID" value="NZ_LGKP01000013.1"/>
</dbReference>
<feature type="domain" description="RNA polymerase sigma-70 region 2" evidence="6">
    <location>
        <begin position="21"/>
        <end position="88"/>
    </location>
</feature>
<dbReference type="Pfam" id="PF04542">
    <property type="entry name" value="Sigma70_r2"/>
    <property type="match status" value="1"/>
</dbReference>
<evidence type="ECO:0000313" key="9">
    <source>
        <dbReference type="Proteomes" id="UP000050277"/>
    </source>
</evidence>
<dbReference type="Gene3D" id="1.10.1740.10">
    <property type="match status" value="1"/>
</dbReference>
<sequence>MHDHEAIARLKQGDIAGLAPLVHQYQYQAVRAAILVVRDRSAAEDIVQSAFLRVVQRIQQFDSQRAFGPWFMKIVLNDALKDAQRRERQRSLDQSNAAGLAMFEELMSNEPQPEALLEQDAMRETVVQALNQLTPLQRAAIVQRYYLGMSEAEMAHDAATSPGAIKQRLLGARERLRRLLAPIINESL</sequence>
<dbReference type="InterPro" id="IPR013324">
    <property type="entry name" value="RNA_pol_sigma_r3/r4-like"/>
</dbReference>
<evidence type="ECO:0000256" key="1">
    <source>
        <dbReference type="ARBA" id="ARBA00010641"/>
    </source>
</evidence>
<dbReference type="SUPFAM" id="SSF88946">
    <property type="entry name" value="Sigma2 domain of RNA polymerase sigma factors"/>
    <property type="match status" value="1"/>
</dbReference>
<accession>A0A0P6YDG7</accession>
<evidence type="ECO:0000256" key="5">
    <source>
        <dbReference type="ARBA" id="ARBA00023163"/>
    </source>
</evidence>
<dbReference type="InterPro" id="IPR013249">
    <property type="entry name" value="RNA_pol_sigma70_r4_t2"/>
</dbReference>
<keyword evidence="5" id="KW-0804">Transcription</keyword>
<dbReference type="PANTHER" id="PTHR43133">
    <property type="entry name" value="RNA POLYMERASE ECF-TYPE SIGMA FACTO"/>
    <property type="match status" value="1"/>
</dbReference>
<dbReference type="SUPFAM" id="SSF88659">
    <property type="entry name" value="Sigma3 and sigma4 domains of RNA polymerase sigma factors"/>
    <property type="match status" value="1"/>
</dbReference>
<keyword evidence="3" id="KW-0731">Sigma factor</keyword>
<keyword evidence="2" id="KW-0805">Transcription regulation</keyword>
<evidence type="ECO:0000256" key="3">
    <source>
        <dbReference type="ARBA" id="ARBA00023082"/>
    </source>
</evidence>
<name>A0A0P6YDG7_9CHLR</name>
<reference evidence="8 9" key="1">
    <citation type="submission" date="2015-07" db="EMBL/GenBank/DDBJ databases">
        <title>Whole genome sequence of Herpetosiphon geysericola DSM 7119.</title>
        <authorList>
            <person name="Hemp J."/>
            <person name="Ward L.M."/>
            <person name="Pace L.A."/>
            <person name="Fischer W.W."/>
        </authorList>
    </citation>
    <scope>NUCLEOTIDE SEQUENCE [LARGE SCALE GENOMIC DNA]</scope>
    <source>
        <strain evidence="8 9">DSM 7119</strain>
    </source>
</reference>
<dbReference type="AlphaFoldDB" id="A0A0P6YDG7"/>
<dbReference type="NCBIfam" id="TIGR02937">
    <property type="entry name" value="sigma70-ECF"/>
    <property type="match status" value="1"/>
</dbReference>
<dbReference type="InterPro" id="IPR014284">
    <property type="entry name" value="RNA_pol_sigma-70_dom"/>
</dbReference>
<comment type="caution">
    <text evidence="8">The sequence shown here is derived from an EMBL/GenBank/DDBJ whole genome shotgun (WGS) entry which is preliminary data.</text>
</comment>
<dbReference type="Gene3D" id="1.10.10.10">
    <property type="entry name" value="Winged helix-like DNA-binding domain superfamily/Winged helix DNA-binding domain"/>
    <property type="match status" value="1"/>
</dbReference>